<evidence type="ECO:0000313" key="1">
    <source>
        <dbReference type="EMBL" id="SVA25776.1"/>
    </source>
</evidence>
<accession>A0A381UC34</accession>
<protein>
    <submittedName>
        <fullName evidence="1">Uncharacterized protein</fullName>
    </submittedName>
</protein>
<reference evidence="1" key="1">
    <citation type="submission" date="2018-05" db="EMBL/GenBank/DDBJ databases">
        <authorList>
            <person name="Lanie J.A."/>
            <person name="Ng W.-L."/>
            <person name="Kazmierczak K.M."/>
            <person name="Andrzejewski T.M."/>
            <person name="Davidsen T.M."/>
            <person name="Wayne K.J."/>
            <person name="Tettelin H."/>
            <person name="Glass J.I."/>
            <person name="Rusch D."/>
            <person name="Podicherti R."/>
            <person name="Tsui H.-C.T."/>
            <person name="Winkler M.E."/>
        </authorList>
    </citation>
    <scope>NUCLEOTIDE SEQUENCE</scope>
</reference>
<name>A0A381UC34_9ZZZZ</name>
<organism evidence="1">
    <name type="scientific">marine metagenome</name>
    <dbReference type="NCBI Taxonomy" id="408172"/>
    <lineage>
        <taxon>unclassified sequences</taxon>
        <taxon>metagenomes</taxon>
        <taxon>ecological metagenomes</taxon>
    </lineage>
</organism>
<gene>
    <name evidence="1" type="ORF">METZ01_LOCUS78630</name>
</gene>
<sequence>MKFAIFQISYEKRFPVSRHFPAKTDQ</sequence>
<dbReference type="EMBL" id="UINC01006149">
    <property type="protein sequence ID" value="SVA25776.1"/>
    <property type="molecule type" value="Genomic_DNA"/>
</dbReference>
<dbReference type="AlphaFoldDB" id="A0A381UC34"/>
<proteinExistence type="predicted"/>